<dbReference type="Gene3D" id="3.40.1700.10">
    <property type="entry name" value="DNA integrity scanning protein, DisA, N-terminal domain"/>
    <property type="match status" value="1"/>
</dbReference>
<evidence type="ECO:0000256" key="7">
    <source>
        <dbReference type="SAM" id="MobiDB-lite"/>
    </source>
</evidence>
<dbReference type="Proteomes" id="UP000663929">
    <property type="component" value="Chromosome"/>
</dbReference>
<dbReference type="EC" id="2.7.7.85" evidence="6"/>
<dbReference type="HAMAP" id="MF_01499">
    <property type="entry name" value="DacA"/>
    <property type="match status" value="1"/>
</dbReference>
<protein>
    <recommendedName>
        <fullName evidence="6">Diadenylate cyclase</fullName>
        <shortName evidence="6">DAC</shortName>
        <ecNumber evidence="6">2.7.7.85</ecNumber>
    </recommendedName>
    <alternativeName>
        <fullName evidence="6">Cyclic-di-AMP synthase</fullName>
        <shortName evidence="6">c-di-AMP synthase</shortName>
    </alternativeName>
</protein>
<keyword evidence="3 6" id="KW-0548">Nucleotidyltransferase</keyword>
<dbReference type="PROSITE" id="PS51794">
    <property type="entry name" value="DAC"/>
    <property type="match status" value="1"/>
</dbReference>
<sequence length="354" mass="38707">MLYYLFRFIRGSRALQMAFGLLALFIAQILAQQFQLVVVSKTIGSLFSIIPIAIIVLFQDEARKVLASIGSTPWSRVNSTESTYLDRIFQAVHHFSQNRTGALIVFEGTEGLRNYMDSGTQLDAIPSFELLLDIFEPKSRLHDGAVIVSNSRLASAGCVLPLSSNPALPRTFGTRHRAGIGITEEADCLALIVSEETGRISFAQGGEIHRLSENSLSQLYQVYKSLMMPESEEKSELLASLSKIKLPKSGEGEPKDKNGEKQKGWSRRGFRKPGQAKPPREPVEAIAETSDTADETPEAPEVSSVPSDSETKASSSRRRGRKKRQRQNTASSPSKPAADSVATQAPAPGTETLK</sequence>
<dbReference type="InterPro" id="IPR003390">
    <property type="entry name" value="DNA_integrity_scan_DisA_N"/>
</dbReference>
<dbReference type="InterPro" id="IPR034701">
    <property type="entry name" value="CdaA"/>
</dbReference>
<dbReference type="PANTHER" id="PTHR34185">
    <property type="entry name" value="DIADENYLATE CYCLASE"/>
    <property type="match status" value="1"/>
</dbReference>
<feature type="region of interest" description="Disordered" evidence="7">
    <location>
        <begin position="245"/>
        <end position="354"/>
    </location>
</feature>
<dbReference type="SUPFAM" id="SSF143597">
    <property type="entry name" value="YojJ-like"/>
    <property type="match status" value="1"/>
</dbReference>
<evidence type="ECO:0000256" key="1">
    <source>
        <dbReference type="ARBA" id="ARBA00000877"/>
    </source>
</evidence>
<organism evidence="9 10">
    <name type="scientific">Sulfidibacter corallicola</name>
    <dbReference type="NCBI Taxonomy" id="2818388"/>
    <lineage>
        <taxon>Bacteria</taxon>
        <taxon>Pseudomonadati</taxon>
        <taxon>Acidobacteriota</taxon>
        <taxon>Holophagae</taxon>
        <taxon>Acanthopleuribacterales</taxon>
        <taxon>Acanthopleuribacteraceae</taxon>
        <taxon>Sulfidibacter</taxon>
    </lineage>
</organism>
<comment type="catalytic activity">
    <reaction evidence="1 6">
        <text>2 ATP = 3',3'-c-di-AMP + 2 diphosphate</text>
        <dbReference type="Rhea" id="RHEA:35655"/>
        <dbReference type="ChEBI" id="CHEBI:30616"/>
        <dbReference type="ChEBI" id="CHEBI:33019"/>
        <dbReference type="ChEBI" id="CHEBI:71500"/>
        <dbReference type="EC" id="2.7.7.85"/>
    </reaction>
</comment>
<dbReference type="KEGG" id="scor:J3U87_23330"/>
<evidence type="ECO:0000259" key="8">
    <source>
        <dbReference type="PROSITE" id="PS51794"/>
    </source>
</evidence>
<comment type="subcellular location">
    <subcellularLocation>
        <location evidence="6">Cell membrane</location>
        <topology evidence="6">Single-pass membrane protein</topology>
    </subcellularLocation>
</comment>
<keyword evidence="6" id="KW-0812">Transmembrane</keyword>
<keyword evidence="10" id="KW-1185">Reference proteome</keyword>
<keyword evidence="6" id="KW-1133">Transmembrane helix</keyword>
<evidence type="ECO:0000313" key="10">
    <source>
        <dbReference type="Proteomes" id="UP000663929"/>
    </source>
</evidence>
<dbReference type="InterPro" id="IPR045585">
    <property type="entry name" value="CdaA_N"/>
</dbReference>
<name>A0A8A4TFW1_SULCO</name>
<dbReference type="InterPro" id="IPR050338">
    <property type="entry name" value="DisA"/>
</dbReference>
<reference evidence="9" key="1">
    <citation type="submission" date="2021-03" db="EMBL/GenBank/DDBJ databases">
        <title>Acanthopleuribacteraceae sp. M133.</title>
        <authorList>
            <person name="Wang G."/>
        </authorList>
    </citation>
    <scope>NUCLEOTIDE SEQUENCE</scope>
    <source>
        <strain evidence="9">M133</strain>
    </source>
</reference>
<evidence type="ECO:0000256" key="4">
    <source>
        <dbReference type="ARBA" id="ARBA00022741"/>
    </source>
</evidence>
<keyword evidence="2 6" id="KW-0808">Transferase</keyword>
<dbReference type="PANTHER" id="PTHR34185:SF1">
    <property type="entry name" value="DIADENYLATE CYCLASE"/>
    <property type="match status" value="1"/>
</dbReference>
<feature type="compositionally biased region" description="Basic and acidic residues" evidence="7">
    <location>
        <begin position="248"/>
        <end position="263"/>
    </location>
</feature>
<dbReference type="GO" id="GO:0106408">
    <property type="term" value="F:diadenylate cyclase activity"/>
    <property type="evidence" value="ECO:0007669"/>
    <property type="project" value="UniProtKB-EC"/>
</dbReference>
<comment type="function">
    <text evidence="6">Catalyzes the condensation of 2 ATP molecules into cyclic di-AMP (c-di-AMP), a second messenger used to regulate differing processes in different bacteria.</text>
</comment>
<dbReference type="Pfam" id="PF19293">
    <property type="entry name" value="CdaA_N"/>
    <property type="match status" value="1"/>
</dbReference>
<dbReference type="GO" id="GO:0004016">
    <property type="term" value="F:adenylate cyclase activity"/>
    <property type="evidence" value="ECO:0007669"/>
    <property type="project" value="UniProtKB-UniRule"/>
</dbReference>
<feature type="domain" description="DAC" evidence="8">
    <location>
        <begin position="59"/>
        <end position="214"/>
    </location>
</feature>
<dbReference type="Pfam" id="PF02457">
    <property type="entry name" value="DAC"/>
    <property type="match status" value="1"/>
</dbReference>
<dbReference type="EMBL" id="CP071793">
    <property type="protein sequence ID" value="QTD48523.1"/>
    <property type="molecule type" value="Genomic_DNA"/>
</dbReference>
<keyword evidence="6" id="KW-0472">Membrane</keyword>
<dbReference type="NCBIfam" id="TIGR00159">
    <property type="entry name" value="diadenylate cyclase CdaA"/>
    <property type="match status" value="1"/>
</dbReference>
<accession>A0A8A4TFW1</accession>
<evidence type="ECO:0000256" key="3">
    <source>
        <dbReference type="ARBA" id="ARBA00022695"/>
    </source>
</evidence>
<keyword evidence="6" id="KW-1003">Cell membrane</keyword>
<dbReference type="AlphaFoldDB" id="A0A8A4TFW1"/>
<feature type="compositionally biased region" description="Basic residues" evidence="7">
    <location>
        <begin position="315"/>
        <end position="326"/>
    </location>
</feature>
<evidence type="ECO:0000313" key="9">
    <source>
        <dbReference type="EMBL" id="QTD48523.1"/>
    </source>
</evidence>
<keyword evidence="4 6" id="KW-0547">Nucleotide-binding</keyword>
<comment type="similarity">
    <text evidence="6">Belongs to the adenylate cyclase family. DacA/CdaA subfamily.</text>
</comment>
<dbReference type="GO" id="GO:0006171">
    <property type="term" value="P:cAMP biosynthetic process"/>
    <property type="evidence" value="ECO:0007669"/>
    <property type="project" value="InterPro"/>
</dbReference>
<dbReference type="InterPro" id="IPR036888">
    <property type="entry name" value="DNA_integrity_DisA_N_sf"/>
</dbReference>
<keyword evidence="5 6" id="KW-0067">ATP-binding</keyword>
<dbReference type="GO" id="GO:0005886">
    <property type="term" value="C:plasma membrane"/>
    <property type="evidence" value="ECO:0007669"/>
    <property type="project" value="UniProtKB-SubCell"/>
</dbReference>
<gene>
    <name evidence="9" type="primary">cdaA</name>
    <name evidence="6" type="synonym">dacA</name>
    <name evidence="9" type="ORF">J3U87_23330</name>
</gene>
<comment type="subunit">
    <text evidence="6">Probably a homodimer.</text>
</comment>
<evidence type="ECO:0000256" key="5">
    <source>
        <dbReference type="ARBA" id="ARBA00022840"/>
    </source>
</evidence>
<feature type="transmembrane region" description="Helical" evidence="6">
    <location>
        <begin position="41"/>
        <end position="58"/>
    </location>
</feature>
<proteinExistence type="inferred from homology"/>
<evidence type="ECO:0000256" key="6">
    <source>
        <dbReference type="HAMAP-Rule" id="MF_01499"/>
    </source>
</evidence>
<evidence type="ECO:0000256" key="2">
    <source>
        <dbReference type="ARBA" id="ARBA00022679"/>
    </source>
</evidence>
<dbReference type="GO" id="GO:0005524">
    <property type="term" value="F:ATP binding"/>
    <property type="evidence" value="ECO:0007669"/>
    <property type="project" value="UniProtKB-UniRule"/>
</dbReference>